<dbReference type="VEuPathDB" id="VectorBase:RPRC004981"/>
<dbReference type="HOGENOM" id="CLU_1898806_0_0_1"/>
<evidence type="ECO:0000313" key="2">
    <source>
        <dbReference type="Proteomes" id="UP000015103"/>
    </source>
</evidence>
<dbReference type="Proteomes" id="UP000015103">
    <property type="component" value="Unassembled WGS sequence"/>
</dbReference>
<protein>
    <submittedName>
        <fullName evidence="1">Uncharacterized protein</fullName>
    </submittedName>
</protein>
<dbReference type="EnsemblMetazoa" id="RPRC004981-RA">
    <property type="protein sequence ID" value="RPRC004981-PA"/>
    <property type="gene ID" value="RPRC004981"/>
</dbReference>
<proteinExistence type="predicted"/>
<keyword evidence="2" id="KW-1185">Reference proteome</keyword>
<reference evidence="1" key="1">
    <citation type="submission" date="2015-05" db="UniProtKB">
        <authorList>
            <consortium name="EnsemblMetazoa"/>
        </authorList>
    </citation>
    <scope>IDENTIFICATION</scope>
</reference>
<name>T1HLQ7_RHOPR</name>
<accession>T1HLQ7</accession>
<dbReference type="AlphaFoldDB" id="T1HLQ7"/>
<evidence type="ECO:0000313" key="1">
    <source>
        <dbReference type="EnsemblMetazoa" id="RPRC004981-PA"/>
    </source>
</evidence>
<dbReference type="EMBL" id="ACPB03010562">
    <property type="status" value="NOT_ANNOTATED_CDS"/>
    <property type="molecule type" value="Genomic_DNA"/>
</dbReference>
<organism evidence="1 2">
    <name type="scientific">Rhodnius prolixus</name>
    <name type="common">Triatomid bug</name>
    <dbReference type="NCBI Taxonomy" id="13249"/>
    <lineage>
        <taxon>Eukaryota</taxon>
        <taxon>Metazoa</taxon>
        <taxon>Ecdysozoa</taxon>
        <taxon>Arthropoda</taxon>
        <taxon>Hexapoda</taxon>
        <taxon>Insecta</taxon>
        <taxon>Pterygota</taxon>
        <taxon>Neoptera</taxon>
        <taxon>Paraneoptera</taxon>
        <taxon>Hemiptera</taxon>
        <taxon>Heteroptera</taxon>
        <taxon>Panheteroptera</taxon>
        <taxon>Cimicomorpha</taxon>
        <taxon>Reduviidae</taxon>
        <taxon>Triatominae</taxon>
        <taxon>Rhodnius</taxon>
    </lineage>
</organism>
<dbReference type="InParanoid" id="T1HLQ7"/>
<sequence>MALTISLCRPTTHSWRKLRLRTLLADYVFGNKLLEDPERNLKNNFKKEPGVRWVKVDWILRRLENVANVSKISVKERSQKFDRMASESALNKVSLPNNANGNSNKKKHDKVSAASFSIGAPLLDYFEAVNMVAK</sequence>